<proteinExistence type="inferred from homology"/>
<keyword evidence="4 6" id="KW-0862">Zinc</keyword>
<dbReference type="EMBL" id="WQLB01000006">
    <property type="protein sequence ID" value="MVN86402.1"/>
    <property type="molecule type" value="Genomic_DNA"/>
</dbReference>
<keyword evidence="2 6" id="KW-0479">Metal-binding</keyword>
<evidence type="ECO:0000256" key="4">
    <source>
        <dbReference type="ARBA" id="ARBA00022833"/>
    </source>
</evidence>
<dbReference type="RefSeq" id="WP_157458461.1">
    <property type="nucleotide sequence ID" value="NZ_WQLB01000006.1"/>
</dbReference>
<dbReference type="GO" id="GO:0006508">
    <property type="term" value="P:proteolysis"/>
    <property type="evidence" value="ECO:0007669"/>
    <property type="project" value="UniProtKB-KW"/>
</dbReference>
<dbReference type="Pfam" id="PF01432">
    <property type="entry name" value="Peptidase_M3"/>
    <property type="match status" value="1"/>
</dbReference>
<accession>A0A7C9M0Y2</accession>
<evidence type="ECO:0000256" key="3">
    <source>
        <dbReference type="ARBA" id="ARBA00022801"/>
    </source>
</evidence>
<dbReference type="Proteomes" id="UP000483286">
    <property type="component" value="Unassembled WGS sequence"/>
</dbReference>
<evidence type="ECO:0000256" key="1">
    <source>
        <dbReference type="ARBA" id="ARBA00022670"/>
    </source>
</evidence>
<gene>
    <name evidence="8" type="ORF">GO986_06445</name>
</gene>
<comment type="caution">
    <text evidence="8">The sequence shown here is derived from an EMBL/GenBank/DDBJ whole genome shotgun (WGS) entry which is preliminary data.</text>
</comment>
<sequence length="555" mass="61927">MTAPPTDSLATLDGQASALLDRLEALRRQPVTPQTLPEWLSAWSRIKCDVQTLWGTQIWATNVNTRDAEAQACYRHLMSVWIPQLGAHDESLARLALDAGVADRFPGIALKLRADLGGQQSDTLQDLFSQERLLGSEHDVITANQVVSWAGESLSLQEAQARLNHMGDSPERRALWEAVNTSTLQGAQELDKLFSRLLGLRQQMAAAAGAATYADHVWQQTGREYTIAQTETFVDDLAQLFAPLQTLVAERRARQLGTDRLRPWHQTVRVNALTDTPLAVEEYLPAVREILGALDPAFAAVVDKLKREGGVDLVPRPGKVQGNFALLLSAQATARVLCNVTGGLEEFRALLHELGHAIHFVTLSSQPETTLWDTYDFQEVCEFYAFVFTMLGTEQAARHFDLRPDDHQKYRRSLAESFLTRLRSVDERVRFELWVYRQRGAVTPAEMDAAFLSLSQQASVDWTGHEATLAKGWQSPFLFQFSFYNIEYAIATIAALLFFKAYQEAPQETMARFKRAMRMGATAGPTAIFAEAGISFPFSRAQLETARAVLADWLS</sequence>
<dbReference type="InterPro" id="IPR001567">
    <property type="entry name" value="Pept_M3A_M3B_dom"/>
</dbReference>
<comment type="similarity">
    <text evidence="6">Belongs to the peptidase M3 family.</text>
</comment>
<keyword evidence="9" id="KW-1185">Reference proteome</keyword>
<dbReference type="Gene3D" id="1.10.1370.30">
    <property type="match status" value="1"/>
</dbReference>
<dbReference type="SUPFAM" id="SSF55486">
    <property type="entry name" value="Metalloproteases ('zincins'), catalytic domain"/>
    <property type="match status" value="1"/>
</dbReference>
<reference evidence="8 9" key="1">
    <citation type="submission" date="2019-12" db="EMBL/GenBank/DDBJ databases">
        <title>Deinococcus sp. HMF7620 Genome sequencing and assembly.</title>
        <authorList>
            <person name="Kang H."/>
            <person name="Kim H."/>
            <person name="Joh K."/>
        </authorList>
    </citation>
    <scope>NUCLEOTIDE SEQUENCE [LARGE SCALE GENOMIC DNA]</scope>
    <source>
        <strain evidence="8 9">HMF7620</strain>
    </source>
</reference>
<organism evidence="8 9">
    <name type="scientific">Deinococcus arboris</name>
    <dbReference type="NCBI Taxonomy" id="2682977"/>
    <lineage>
        <taxon>Bacteria</taxon>
        <taxon>Thermotogati</taxon>
        <taxon>Deinococcota</taxon>
        <taxon>Deinococci</taxon>
        <taxon>Deinococcales</taxon>
        <taxon>Deinococcaceae</taxon>
        <taxon>Deinococcus</taxon>
    </lineage>
</organism>
<keyword evidence="1 6" id="KW-0645">Protease</keyword>
<dbReference type="AlphaFoldDB" id="A0A7C9M0Y2"/>
<evidence type="ECO:0000313" key="8">
    <source>
        <dbReference type="EMBL" id="MVN86402.1"/>
    </source>
</evidence>
<dbReference type="GO" id="GO:0046872">
    <property type="term" value="F:metal ion binding"/>
    <property type="evidence" value="ECO:0007669"/>
    <property type="project" value="UniProtKB-UniRule"/>
</dbReference>
<feature type="domain" description="Peptidase M3A/M3B catalytic" evidence="7">
    <location>
        <begin position="165"/>
        <end position="545"/>
    </location>
</feature>
<name>A0A7C9M0Y2_9DEIO</name>
<keyword evidence="3 6" id="KW-0378">Hydrolase</keyword>
<evidence type="ECO:0000259" key="7">
    <source>
        <dbReference type="Pfam" id="PF01432"/>
    </source>
</evidence>
<evidence type="ECO:0000256" key="5">
    <source>
        <dbReference type="ARBA" id="ARBA00023049"/>
    </source>
</evidence>
<keyword evidence="5 6" id="KW-0482">Metalloprotease</keyword>
<evidence type="ECO:0000256" key="2">
    <source>
        <dbReference type="ARBA" id="ARBA00022723"/>
    </source>
</evidence>
<comment type="cofactor">
    <cofactor evidence="6">
        <name>Zn(2+)</name>
        <dbReference type="ChEBI" id="CHEBI:29105"/>
    </cofactor>
    <text evidence="6">Binds 1 zinc ion.</text>
</comment>
<evidence type="ECO:0000256" key="6">
    <source>
        <dbReference type="RuleBase" id="RU003435"/>
    </source>
</evidence>
<evidence type="ECO:0000313" key="9">
    <source>
        <dbReference type="Proteomes" id="UP000483286"/>
    </source>
</evidence>
<dbReference type="GO" id="GO:0004222">
    <property type="term" value="F:metalloendopeptidase activity"/>
    <property type="evidence" value="ECO:0007669"/>
    <property type="project" value="InterPro"/>
</dbReference>
<protein>
    <recommendedName>
        <fullName evidence="7">Peptidase M3A/M3B catalytic domain-containing protein</fullName>
    </recommendedName>
</protein>